<name>A0A7V9VYA5_9GAMM</name>
<evidence type="ECO:0000313" key="5">
    <source>
        <dbReference type="Proteomes" id="UP000814353"/>
    </source>
</evidence>
<evidence type="ECO:0000313" key="2">
    <source>
        <dbReference type="EMBL" id="MBA2777567.1"/>
    </source>
</evidence>
<dbReference type="PANTHER" id="PTHR34703:SF1">
    <property type="entry name" value="ANTIPORTER SUBUNIT MNHG2-RELATED"/>
    <property type="match status" value="1"/>
</dbReference>
<organism evidence="2 4">
    <name type="scientific">Billgrantia kenyensis</name>
    <dbReference type="NCBI Taxonomy" id="321266"/>
    <lineage>
        <taxon>Bacteria</taxon>
        <taxon>Pseudomonadati</taxon>
        <taxon>Pseudomonadota</taxon>
        <taxon>Gammaproteobacteria</taxon>
        <taxon>Oceanospirillales</taxon>
        <taxon>Halomonadaceae</taxon>
        <taxon>Billgrantia</taxon>
    </lineage>
</organism>
<feature type="transmembrane region" description="Helical" evidence="1">
    <location>
        <begin position="44"/>
        <end position="64"/>
    </location>
</feature>
<feature type="transmembrane region" description="Helical" evidence="1">
    <location>
        <begin position="70"/>
        <end position="97"/>
    </location>
</feature>
<reference evidence="3 5" key="1">
    <citation type="submission" date="2020-05" db="EMBL/GenBank/DDBJ databases">
        <title>Comparative genomic analysis of denitrifying bacteria from Halomonas genus.</title>
        <authorList>
            <person name="Wang L."/>
            <person name="Shao Z."/>
        </authorList>
    </citation>
    <scope>NUCLEOTIDE SEQUENCE [LARGE SCALE GENOMIC DNA]</scope>
    <source>
        <strain evidence="3 5">DSM 17331</strain>
    </source>
</reference>
<keyword evidence="5" id="KW-1185">Reference proteome</keyword>
<dbReference type="RefSeq" id="WP_181513069.1">
    <property type="nucleotide sequence ID" value="NZ_JABFUB010000001.1"/>
</dbReference>
<dbReference type="InterPro" id="IPR005133">
    <property type="entry name" value="PhaG_MnhG_YufB"/>
</dbReference>
<comment type="caution">
    <text evidence="2">The sequence shown here is derived from an EMBL/GenBank/DDBJ whole genome shotgun (WGS) entry which is preliminary data.</text>
</comment>
<dbReference type="EMBL" id="JACEFT010000001">
    <property type="protein sequence ID" value="MBA2777567.1"/>
    <property type="molecule type" value="Genomic_DNA"/>
</dbReference>
<dbReference type="GO" id="GO:0015385">
    <property type="term" value="F:sodium:proton antiporter activity"/>
    <property type="evidence" value="ECO:0007669"/>
    <property type="project" value="TreeGrafter"/>
</dbReference>
<dbReference type="AlphaFoldDB" id="A0A7V9VYA5"/>
<accession>A0A7V9VYA5</accession>
<keyword evidence="1" id="KW-0812">Transmembrane</keyword>
<keyword evidence="1" id="KW-1133">Transmembrane helix</keyword>
<dbReference type="NCBIfam" id="TIGR01300">
    <property type="entry name" value="CPA3_mnhG_phaG"/>
    <property type="match status" value="1"/>
</dbReference>
<gene>
    <name evidence="2" type="ORF">H1D44_01490</name>
    <name evidence="3" type="ORF">HOP48_01565</name>
</gene>
<dbReference type="EMBL" id="JABFUB010000001">
    <property type="protein sequence ID" value="MCG6660237.1"/>
    <property type="molecule type" value="Genomic_DNA"/>
</dbReference>
<dbReference type="Pfam" id="PF03334">
    <property type="entry name" value="PhaG_MnhG_YufB"/>
    <property type="match status" value="1"/>
</dbReference>
<dbReference type="Proteomes" id="UP000814353">
    <property type="component" value="Unassembled WGS sequence"/>
</dbReference>
<keyword evidence="1" id="KW-0472">Membrane</keyword>
<proteinExistence type="predicted"/>
<evidence type="ECO:0000256" key="1">
    <source>
        <dbReference type="SAM" id="Phobius"/>
    </source>
</evidence>
<protein>
    <submittedName>
        <fullName evidence="2">Monovalent cation/H(+) antiporter subunit G</fullName>
    </submittedName>
    <submittedName>
        <fullName evidence="3">Na+/H+ antiporter subunit G</fullName>
    </submittedName>
</protein>
<evidence type="ECO:0000313" key="4">
    <source>
        <dbReference type="Proteomes" id="UP000518091"/>
    </source>
</evidence>
<sequence length="115" mass="12224">MTETLLNAAGHGLVLVGLLFFLAGSLGLLRFPDIYARLHALTKAHNLGLGLLCSGLALQASALSEAAKMMLVWLLVLIASGIGATLVASTANTCGIVPRQVSRRIRHKRPREPKE</sequence>
<evidence type="ECO:0000313" key="3">
    <source>
        <dbReference type="EMBL" id="MCG6660237.1"/>
    </source>
</evidence>
<reference evidence="2 4" key="2">
    <citation type="submission" date="2020-07" db="EMBL/GenBank/DDBJ databases">
        <title>Identification of Halomonas strains.</title>
        <authorList>
            <person name="Xiao Z."/>
            <person name="Shen J."/>
        </authorList>
    </citation>
    <scope>NUCLEOTIDE SEQUENCE [LARGE SCALE GENOMIC DNA]</scope>
    <source>
        <strain evidence="2 4">DSM 17331</strain>
    </source>
</reference>
<dbReference type="PANTHER" id="PTHR34703">
    <property type="entry name" value="ANTIPORTER SUBUNIT MNHG2-RELATED"/>
    <property type="match status" value="1"/>
</dbReference>
<feature type="transmembrane region" description="Helical" evidence="1">
    <location>
        <begin position="12"/>
        <end position="32"/>
    </location>
</feature>
<dbReference type="Proteomes" id="UP000518091">
    <property type="component" value="Unassembled WGS sequence"/>
</dbReference>